<name>A0A401GX25_9APHY</name>
<accession>A0A401GX25</accession>
<evidence type="ECO:0000313" key="1">
    <source>
        <dbReference type="EMBL" id="GBE86767.1"/>
    </source>
</evidence>
<dbReference type="Proteomes" id="UP000287166">
    <property type="component" value="Unassembled WGS sequence"/>
</dbReference>
<dbReference type="EMBL" id="BFAD01000010">
    <property type="protein sequence ID" value="GBE86767.1"/>
    <property type="molecule type" value="Genomic_DNA"/>
</dbReference>
<dbReference type="GeneID" id="38783684"/>
<organism evidence="1 2">
    <name type="scientific">Sparassis crispa</name>
    <dbReference type="NCBI Taxonomy" id="139825"/>
    <lineage>
        <taxon>Eukaryota</taxon>
        <taxon>Fungi</taxon>
        <taxon>Dikarya</taxon>
        <taxon>Basidiomycota</taxon>
        <taxon>Agaricomycotina</taxon>
        <taxon>Agaricomycetes</taxon>
        <taxon>Polyporales</taxon>
        <taxon>Sparassidaceae</taxon>
        <taxon>Sparassis</taxon>
    </lineage>
</organism>
<evidence type="ECO:0000313" key="2">
    <source>
        <dbReference type="Proteomes" id="UP000287166"/>
    </source>
</evidence>
<dbReference type="RefSeq" id="XP_027617680.1">
    <property type="nucleotide sequence ID" value="XM_027761879.1"/>
</dbReference>
<dbReference type="InParanoid" id="A0A401GX25"/>
<proteinExistence type="predicted"/>
<dbReference type="AlphaFoldDB" id="A0A401GX25"/>
<protein>
    <recommendedName>
        <fullName evidence="3">Protein kinase domain-containing protein</fullName>
    </recommendedName>
</protein>
<sequence length="343" mass="39482">MTHAAANVPFYARCTPEEVQHHAKSTAEGLYSLLPIEIFWRDRQVYLEQHGYLLRPRFRPGWSPSWLGTDIAPNFCEDSICMLARHVMDAVKEDGGELVSLKSVERDGNEVRIAQYLFKSDARSDPLNHCVPVVDVLQDPLDPKLSILIMLYLRPFNDPEFGTIGEAVEFMRQTLEGHHPVRIETSRDGTRTLSPLSRSDHPVRYYYIDFGISSYIEKGTSPYVLGRRGRDKELPELSSEVPYNAFKADLFILGNLYKKEFLQTYLDLEFLQPLVQVMTAHQPDQRPTAEGAFSIFEAIRHALDGSLLRWRLRRKEETAPERVVYDTVAAAREGIYRLRHLMK</sequence>
<dbReference type="OrthoDB" id="5987198at2759"/>
<comment type="caution">
    <text evidence="1">The sequence shown here is derived from an EMBL/GenBank/DDBJ whole genome shotgun (WGS) entry which is preliminary data.</text>
</comment>
<evidence type="ECO:0008006" key="3">
    <source>
        <dbReference type="Google" id="ProtNLM"/>
    </source>
</evidence>
<keyword evidence="2" id="KW-1185">Reference proteome</keyword>
<gene>
    <name evidence="1" type="ORF">SCP_1000090</name>
</gene>
<reference evidence="1 2" key="1">
    <citation type="journal article" date="2018" name="Sci. Rep.">
        <title>Genome sequence of the cauliflower mushroom Sparassis crispa (Hanabiratake) and its association with beneficial usage.</title>
        <authorList>
            <person name="Kiyama R."/>
            <person name="Furutani Y."/>
            <person name="Kawaguchi K."/>
            <person name="Nakanishi T."/>
        </authorList>
    </citation>
    <scope>NUCLEOTIDE SEQUENCE [LARGE SCALE GENOMIC DNA]</scope>
</reference>